<reference evidence="3 4" key="1">
    <citation type="submission" date="2016-08" db="EMBL/GenBank/DDBJ databases">
        <title>Hymenobacter coccineus sp. nov., Hymenobacter lapidarius sp. nov. and Hymenobacter glacialis sp. nov., isolated from Antarctic soil.</title>
        <authorList>
            <person name="Sedlacek I."/>
            <person name="Kralova S."/>
            <person name="Kyrova K."/>
            <person name="Maslanova I."/>
            <person name="Stankova E."/>
            <person name="Vrbovska V."/>
            <person name="Nemec M."/>
            <person name="Bartak M."/>
            <person name="Svec P."/>
            <person name="Busse H.-J."/>
            <person name="Pantucek R."/>
        </authorList>
    </citation>
    <scope>NUCLEOTIDE SEQUENCE [LARGE SCALE GENOMIC DNA]</scope>
    <source>
        <strain evidence="3 4">CCM 8649</strain>
    </source>
</reference>
<feature type="region of interest" description="Disordered" evidence="1">
    <location>
        <begin position="76"/>
        <end position="111"/>
    </location>
</feature>
<evidence type="ECO:0000313" key="4">
    <source>
        <dbReference type="Proteomes" id="UP000177506"/>
    </source>
</evidence>
<keyword evidence="4" id="KW-1185">Reference proteome</keyword>
<dbReference type="AlphaFoldDB" id="A0A1G1TI91"/>
<evidence type="ECO:0000256" key="1">
    <source>
        <dbReference type="SAM" id="MobiDB-lite"/>
    </source>
</evidence>
<accession>A0A1G1TI91</accession>
<feature type="domain" description="Insertion element IS402-like" evidence="2">
    <location>
        <begin position="5"/>
        <end position="62"/>
    </location>
</feature>
<dbReference type="PANTHER" id="PTHR46637:SF1">
    <property type="entry name" value="BLL5188 PROTEIN"/>
    <property type="match status" value="1"/>
</dbReference>
<dbReference type="EMBL" id="MDZA01000130">
    <property type="protein sequence ID" value="OGX90581.1"/>
    <property type="molecule type" value="Genomic_DNA"/>
</dbReference>
<name>A0A1G1TI91_9BACT</name>
<protein>
    <recommendedName>
        <fullName evidence="2">Insertion element IS402-like domain-containing protein</fullName>
    </recommendedName>
</protein>
<dbReference type="PANTHER" id="PTHR46637">
    <property type="entry name" value="TIS1421-TRANSPOSASE PROTEIN A"/>
    <property type="match status" value="1"/>
</dbReference>
<dbReference type="Proteomes" id="UP000177506">
    <property type="component" value="Unassembled WGS sequence"/>
</dbReference>
<feature type="non-terminal residue" evidence="3">
    <location>
        <position position="111"/>
    </location>
</feature>
<dbReference type="InterPro" id="IPR052909">
    <property type="entry name" value="Transposase_6_like"/>
</dbReference>
<evidence type="ECO:0000313" key="3">
    <source>
        <dbReference type="EMBL" id="OGX90581.1"/>
    </source>
</evidence>
<dbReference type="InterPro" id="IPR025161">
    <property type="entry name" value="IS402-like_dom"/>
</dbReference>
<proteinExistence type="predicted"/>
<evidence type="ECO:0000259" key="2">
    <source>
        <dbReference type="Pfam" id="PF13340"/>
    </source>
</evidence>
<comment type="caution">
    <text evidence="3">The sequence shown here is derived from an EMBL/GenBank/DDBJ whole genome shotgun (WGS) entry which is preliminary data.</text>
</comment>
<dbReference type="Pfam" id="PF13340">
    <property type="entry name" value="DUF4096"/>
    <property type="match status" value="1"/>
</dbReference>
<feature type="compositionally biased region" description="Basic residues" evidence="1">
    <location>
        <begin position="82"/>
        <end position="95"/>
    </location>
</feature>
<feature type="compositionally biased region" description="Low complexity" evidence="1">
    <location>
        <begin position="100"/>
        <end position="111"/>
    </location>
</feature>
<gene>
    <name evidence="3" type="ORF">BEN49_22315</name>
</gene>
<organism evidence="3 4">
    <name type="scientific">Hymenobacter coccineus</name>
    <dbReference type="NCBI Taxonomy" id="1908235"/>
    <lineage>
        <taxon>Bacteria</taxon>
        <taxon>Pseudomonadati</taxon>
        <taxon>Bacteroidota</taxon>
        <taxon>Cytophagia</taxon>
        <taxon>Cytophagales</taxon>
        <taxon>Hymenobacteraceae</taxon>
        <taxon>Hymenobacter</taxon>
    </lineage>
</organism>
<sequence>MPGREGTSRGRGRDNHRFVEAVRWLARNGARWRALPPERGNRHTAYPRFQRWAASGAWQRVFEAVQDEAAWPRLLTDSTTGRVHHSPAGRAKKTARQPWAVAAAGDQQAAP</sequence>